<evidence type="ECO:0000313" key="2">
    <source>
        <dbReference type="EMBL" id="CAE7249844.1"/>
    </source>
</evidence>
<organism evidence="2 3">
    <name type="scientific">Symbiodinium pilosum</name>
    <name type="common">Dinoflagellate</name>
    <dbReference type="NCBI Taxonomy" id="2952"/>
    <lineage>
        <taxon>Eukaryota</taxon>
        <taxon>Sar</taxon>
        <taxon>Alveolata</taxon>
        <taxon>Dinophyceae</taxon>
        <taxon>Suessiales</taxon>
        <taxon>Symbiodiniaceae</taxon>
        <taxon>Symbiodinium</taxon>
    </lineage>
</organism>
<evidence type="ECO:0000313" key="3">
    <source>
        <dbReference type="Proteomes" id="UP000649617"/>
    </source>
</evidence>
<dbReference type="Proteomes" id="UP000649617">
    <property type="component" value="Unassembled WGS sequence"/>
</dbReference>
<dbReference type="OrthoDB" id="10464772at2759"/>
<dbReference type="EMBL" id="CAJNIZ010006413">
    <property type="protein sequence ID" value="CAE7249844.1"/>
    <property type="molecule type" value="Genomic_DNA"/>
</dbReference>
<comment type="caution">
    <text evidence="2">The sequence shown here is derived from an EMBL/GenBank/DDBJ whole genome shotgun (WGS) entry which is preliminary data.</text>
</comment>
<gene>
    <name evidence="2" type="ORF">SPIL2461_LOCUS4747</name>
</gene>
<accession>A0A812LTQ4</accession>
<feature type="region of interest" description="Disordered" evidence="1">
    <location>
        <begin position="227"/>
        <end position="294"/>
    </location>
</feature>
<reference evidence="2" key="1">
    <citation type="submission" date="2021-02" db="EMBL/GenBank/DDBJ databases">
        <authorList>
            <person name="Dougan E. K."/>
            <person name="Rhodes N."/>
            <person name="Thang M."/>
            <person name="Chan C."/>
        </authorList>
    </citation>
    <scope>NUCLEOTIDE SEQUENCE</scope>
</reference>
<proteinExistence type="predicted"/>
<dbReference type="AlphaFoldDB" id="A0A812LTQ4"/>
<keyword evidence="3" id="KW-1185">Reference proteome</keyword>
<feature type="region of interest" description="Disordered" evidence="1">
    <location>
        <begin position="45"/>
        <end position="86"/>
    </location>
</feature>
<name>A0A812LTQ4_SYMPI</name>
<protein>
    <submittedName>
        <fullName evidence="2">Uncharacterized protein</fullName>
    </submittedName>
</protein>
<evidence type="ECO:0000256" key="1">
    <source>
        <dbReference type="SAM" id="MobiDB-lite"/>
    </source>
</evidence>
<sequence>MASDLGQACRCPVCSRRLSGPLAWRPGAVSLAVLESAPQLRVPNLAGRAPQEVQAKPPEEVRRPPAVPRQSLHPPTACQPESTGASALGASQPLVVVVLPEARSGYAAAPLQTACVGAMADGCCKDNASSQSSEARRISLSSASHASCAGPTVEPCLLGNVGVQSPEAPGCVTAATPGPSPPLVSESLDLSEGFLPLGHCASTEEVAHLLEPLAPPEAAKQAACLEPPDPLEELPSPRSAPSESSGSPRLPVASLAKEASTSSQEVQLQLPRAAPLSDSPRMRHDAAAQVPSPKAGAQWWLREAQRRAAERAKAAAEPRERVYRAAASIDAAMRLSRRPHRPPTAVRDHL</sequence>
<feature type="compositionally biased region" description="Low complexity" evidence="1">
    <location>
        <begin position="233"/>
        <end position="250"/>
    </location>
</feature>